<accession>A0ABC8RCI4</accession>
<dbReference type="AlphaFoldDB" id="A0ABC8RCI4"/>
<organism evidence="1 2">
    <name type="scientific">Ilex paraguariensis</name>
    <name type="common">yerba mate</name>
    <dbReference type="NCBI Taxonomy" id="185542"/>
    <lineage>
        <taxon>Eukaryota</taxon>
        <taxon>Viridiplantae</taxon>
        <taxon>Streptophyta</taxon>
        <taxon>Embryophyta</taxon>
        <taxon>Tracheophyta</taxon>
        <taxon>Spermatophyta</taxon>
        <taxon>Magnoliopsida</taxon>
        <taxon>eudicotyledons</taxon>
        <taxon>Gunneridae</taxon>
        <taxon>Pentapetalae</taxon>
        <taxon>asterids</taxon>
        <taxon>campanulids</taxon>
        <taxon>Aquifoliales</taxon>
        <taxon>Aquifoliaceae</taxon>
        <taxon>Ilex</taxon>
    </lineage>
</organism>
<proteinExistence type="predicted"/>
<dbReference type="PANTHER" id="PTHR36730">
    <property type="entry name" value="OS03G0210700 PROTEIN"/>
    <property type="match status" value="1"/>
</dbReference>
<keyword evidence="2" id="KW-1185">Reference proteome</keyword>
<gene>
    <name evidence="1" type="ORF">ILEXP_LOCUS10077</name>
</gene>
<reference evidence="1 2" key="1">
    <citation type="submission" date="2024-02" db="EMBL/GenBank/DDBJ databases">
        <authorList>
            <person name="Vignale AGUSTIN F."/>
            <person name="Sosa J E."/>
            <person name="Modenutti C."/>
        </authorList>
    </citation>
    <scope>NUCLEOTIDE SEQUENCE [LARGE SCALE GENOMIC DNA]</scope>
</reference>
<protein>
    <submittedName>
        <fullName evidence="1">Uncharacterized protein</fullName>
    </submittedName>
</protein>
<dbReference type="PANTHER" id="PTHR36730:SF1">
    <property type="entry name" value="CATHEPSIN PROPEPTIDE INHIBITOR DOMAIN-CONTAINING PROTEIN"/>
    <property type="match status" value="1"/>
</dbReference>
<name>A0ABC8RCI4_9AQUA</name>
<sequence length="194" mass="21578">MVSCSFSPFSYSCFMTNVTVCDKLRHSHPQPQNDLQVIGFRRKPQGVGSAKTVHLYSYSPPSKQVLLHKCVVPLAASIAVLLCSGPAKAGFLSGSPGIESVPGPQLPQIDFLSRFNEENQKKYAELDSRFKESPLLKRLLEQSKLNKEKNRQEILDKYCIRGAEWGIGDCSAEGMSLDEREKFIAMLKQKAGVK</sequence>
<dbReference type="Proteomes" id="UP001642360">
    <property type="component" value="Unassembled WGS sequence"/>
</dbReference>
<evidence type="ECO:0000313" key="2">
    <source>
        <dbReference type="Proteomes" id="UP001642360"/>
    </source>
</evidence>
<evidence type="ECO:0000313" key="1">
    <source>
        <dbReference type="EMBL" id="CAK9142390.1"/>
    </source>
</evidence>
<dbReference type="EMBL" id="CAUOFW020001225">
    <property type="protein sequence ID" value="CAK9142390.1"/>
    <property type="molecule type" value="Genomic_DNA"/>
</dbReference>
<comment type="caution">
    <text evidence="1">The sequence shown here is derived from an EMBL/GenBank/DDBJ whole genome shotgun (WGS) entry which is preliminary data.</text>
</comment>